<dbReference type="Gene3D" id="3.40.1580.10">
    <property type="entry name" value="SMI1/KNR4-like"/>
    <property type="match status" value="1"/>
</dbReference>
<dbReference type="SMART" id="SM00860">
    <property type="entry name" value="SMI1_KNR4"/>
    <property type="match status" value="1"/>
</dbReference>
<dbReference type="SUPFAM" id="SSF160631">
    <property type="entry name" value="SMI1/KNR4-like"/>
    <property type="match status" value="1"/>
</dbReference>
<dbReference type="InterPro" id="IPR018958">
    <property type="entry name" value="Knr4/Smi1-like_dom"/>
</dbReference>
<sequence>MTSFVQNTVNGLKSLLDQNGVIRSLGSEGEITDALVTFSDSGASQCDIRAFESHHQLSLPDDYQKFLTLHNGARIFDSLLDGVNIGGGLHLFNLKEIDTELKDEELYEEVSGIPIGHLLEECDLMIDRDRLKEGDPNYLYLLEDGLEYKPLDLNFEIFLDRYVMCHGQPFWEWRYYTAENYYRT</sequence>
<dbReference type="Proteomes" id="UP001216709">
    <property type="component" value="Unassembled WGS sequence"/>
</dbReference>
<proteinExistence type="predicted"/>
<reference evidence="2" key="1">
    <citation type="submission" date="2022-12" db="EMBL/GenBank/DDBJ databases">
        <title>Draft Genome Sequences of Bacillus licheniformis and Bacillus paralicheniformis strains isolated from Irish skim milk powders.</title>
        <authorList>
            <person name="Lourenco A."/>
            <person name="Li F."/>
            <person name="Geraldine D."/>
            <person name="Tobin J.T."/>
            <person name="Butler F."/>
            <person name="Jordan K."/>
            <person name="Obrien T."/>
        </authorList>
    </citation>
    <scope>NUCLEOTIDE SEQUENCE</scope>
    <source>
        <strain evidence="2">3370</strain>
    </source>
</reference>
<dbReference type="RefSeq" id="WP_059231918.1">
    <property type="nucleotide sequence ID" value="NZ_AP025342.1"/>
</dbReference>
<comment type="caution">
    <text evidence="2">The sequence shown here is derived from an EMBL/GenBank/DDBJ whole genome shotgun (WGS) entry which is preliminary data.</text>
</comment>
<organism evidence="2 3">
    <name type="scientific">Bacillus paralicheniformis</name>
    <dbReference type="NCBI Taxonomy" id="1648923"/>
    <lineage>
        <taxon>Bacteria</taxon>
        <taxon>Bacillati</taxon>
        <taxon>Bacillota</taxon>
        <taxon>Bacilli</taxon>
        <taxon>Bacillales</taxon>
        <taxon>Bacillaceae</taxon>
        <taxon>Bacillus</taxon>
    </lineage>
</organism>
<gene>
    <name evidence="2" type="ORF">PVN32_15450</name>
</gene>
<evidence type="ECO:0000313" key="2">
    <source>
        <dbReference type="EMBL" id="MDE1453567.1"/>
    </source>
</evidence>
<dbReference type="InterPro" id="IPR037883">
    <property type="entry name" value="Knr4/Smi1-like_sf"/>
</dbReference>
<protein>
    <submittedName>
        <fullName evidence="2">SMI1/KNR4 family protein</fullName>
    </submittedName>
</protein>
<name>A0AAW6KGV0_9BACI</name>
<accession>A0AAW6KGV0</accession>
<evidence type="ECO:0000313" key="3">
    <source>
        <dbReference type="Proteomes" id="UP001216709"/>
    </source>
</evidence>
<evidence type="ECO:0000259" key="1">
    <source>
        <dbReference type="SMART" id="SM00860"/>
    </source>
</evidence>
<dbReference type="Pfam" id="PF09346">
    <property type="entry name" value="SMI1_KNR4"/>
    <property type="match status" value="1"/>
</dbReference>
<feature type="domain" description="Knr4/Smi1-like" evidence="1">
    <location>
        <begin position="42"/>
        <end position="161"/>
    </location>
</feature>
<dbReference type="AlphaFoldDB" id="A0AAW6KGV0"/>
<dbReference type="EMBL" id="JARAFO010000054">
    <property type="protein sequence ID" value="MDE1453567.1"/>
    <property type="molecule type" value="Genomic_DNA"/>
</dbReference>